<reference evidence="1 2" key="1">
    <citation type="submission" date="2023-02" db="EMBL/GenBank/DDBJ databases">
        <title>LHISI_Scaffold_Assembly.</title>
        <authorList>
            <person name="Stuart O.P."/>
            <person name="Cleave R."/>
            <person name="Magrath M.J.L."/>
            <person name="Mikheyev A.S."/>
        </authorList>
    </citation>
    <scope>NUCLEOTIDE SEQUENCE [LARGE SCALE GENOMIC DNA]</scope>
    <source>
        <strain evidence="1">Daus_M_001</strain>
        <tissue evidence="1">Leg muscle</tissue>
    </source>
</reference>
<evidence type="ECO:0000313" key="1">
    <source>
        <dbReference type="EMBL" id="KAJ8895389.1"/>
    </source>
</evidence>
<dbReference type="Proteomes" id="UP001159363">
    <property type="component" value="Chromosome 1"/>
</dbReference>
<dbReference type="EMBL" id="JARBHB010000001">
    <property type="protein sequence ID" value="KAJ8895389.1"/>
    <property type="molecule type" value="Genomic_DNA"/>
</dbReference>
<organism evidence="1 2">
    <name type="scientific">Dryococelus australis</name>
    <dbReference type="NCBI Taxonomy" id="614101"/>
    <lineage>
        <taxon>Eukaryota</taxon>
        <taxon>Metazoa</taxon>
        <taxon>Ecdysozoa</taxon>
        <taxon>Arthropoda</taxon>
        <taxon>Hexapoda</taxon>
        <taxon>Insecta</taxon>
        <taxon>Pterygota</taxon>
        <taxon>Neoptera</taxon>
        <taxon>Polyneoptera</taxon>
        <taxon>Phasmatodea</taxon>
        <taxon>Verophasmatodea</taxon>
        <taxon>Anareolatae</taxon>
        <taxon>Phasmatidae</taxon>
        <taxon>Eurycanthinae</taxon>
        <taxon>Dryococelus</taxon>
    </lineage>
</organism>
<name>A0ABQ9IGM7_9NEOP</name>
<accession>A0ABQ9IGM7</accession>
<comment type="caution">
    <text evidence="1">The sequence shown here is derived from an EMBL/GenBank/DDBJ whole genome shotgun (WGS) entry which is preliminary data.</text>
</comment>
<gene>
    <name evidence="1" type="ORF">PR048_000721</name>
</gene>
<evidence type="ECO:0000313" key="2">
    <source>
        <dbReference type="Proteomes" id="UP001159363"/>
    </source>
</evidence>
<keyword evidence="2" id="KW-1185">Reference proteome</keyword>
<proteinExistence type="predicted"/>
<protein>
    <submittedName>
        <fullName evidence="1">Uncharacterized protein</fullName>
    </submittedName>
</protein>
<sequence length="65" mass="7543">MWVPINSRKKNCWPIFKNLSGTLGKIETPVFEKYSKVVPLCTMRVRGIREVIQHCRPHVQRGAAH</sequence>